<evidence type="ECO:0000313" key="3">
    <source>
        <dbReference type="Proteomes" id="UP000289738"/>
    </source>
</evidence>
<dbReference type="Gene3D" id="3.40.395.10">
    <property type="entry name" value="Adenoviral Proteinase, Chain A"/>
    <property type="match status" value="1"/>
</dbReference>
<keyword evidence="1" id="KW-0472">Membrane</keyword>
<feature type="transmembrane region" description="Helical" evidence="1">
    <location>
        <begin position="60"/>
        <end position="78"/>
    </location>
</feature>
<reference evidence="2 3" key="1">
    <citation type="submission" date="2019-01" db="EMBL/GenBank/DDBJ databases">
        <title>Sequencing of cultivated peanut Arachis hypogaea provides insights into genome evolution and oil improvement.</title>
        <authorList>
            <person name="Chen X."/>
        </authorList>
    </citation>
    <scope>NUCLEOTIDE SEQUENCE [LARGE SCALE GENOMIC DNA]</scope>
    <source>
        <strain evidence="3">cv. Fuhuasheng</strain>
        <tissue evidence="2">Leaves</tissue>
    </source>
</reference>
<evidence type="ECO:0008006" key="4">
    <source>
        <dbReference type="Google" id="ProtNLM"/>
    </source>
</evidence>
<dbReference type="EMBL" id="SDMP01000006">
    <property type="protein sequence ID" value="RYR51355.1"/>
    <property type="molecule type" value="Genomic_DNA"/>
</dbReference>
<keyword evidence="1" id="KW-1133">Transmembrane helix</keyword>
<dbReference type="Proteomes" id="UP000289738">
    <property type="component" value="Chromosome A06"/>
</dbReference>
<dbReference type="AlphaFoldDB" id="A0A445CK93"/>
<evidence type="ECO:0000256" key="1">
    <source>
        <dbReference type="SAM" id="Phobius"/>
    </source>
</evidence>
<accession>A0A445CK93</accession>
<gene>
    <name evidence="2" type="ORF">Ahy_A06g026373</name>
</gene>
<feature type="transmembrane region" description="Helical" evidence="1">
    <location>
        <begin position="12"/>
        <end position="30"/>
    </location>
</feature>
<comment type="caution">
    <text evidence="2">The sequence shown here is derived from an EMBL/GenBank/DDBJ whole genome shotgun (WGS) entry which is preliminary data.</text>
</comment>
<keyword evidence="1" id="KW-0812">Transmembrane</keyword>
<sequence length="79" mass="9635">MFILFLDLKKLALHPYIFVLVCYSEHWWIWVADVRKRRFYILDPYHKTCPSEVRMKLNKFVVSCFCSVFCILMFGCIYV</sequence>
<organism evidence="2 3">
    <name type="scientific">Arachis hypogaea</name>
    <name type="common">Peanut</name>
    <dbReference type="NCBI Taxonomy" id="3818"/>
    <lineage>
        <taxon>Eukaryota</taxon>
        <taxon>Viridiplantae</taxon>
        <taxon>Streptophyta</taxon>
        <taxon>Embryophyta</taxon>
        <taxon>Tracheophyta</taxon>
        <taxon>Spermatophyta</taxon>
        <taxon>Magnoliopsida</taxon>
        <taxon>eudicotyledons</taxon>
        <taxon>Gunneridae</taxon>
        <taxon>Pentapetalae</taxon>
        <taxon>rosids</taxon>
        <taxon>fabids</taxon>
        <taxon>Fabales</taxon>
        <taxon>Fabaceae</taxon>
        <taxon>Papilionoideae</taxon>
        <taxon>50 kb inversion clade</taxon>
        <taxon>dalbergioids sensu lato</taxon>
        <taxon>Dalbergieae</taxon>
        <taxon>Pterocarpus clade</taxon>
        <taxon>Arachis</taxon>
    </lineage>
</organism>
<proteinExistence type="predicted"/>
<name>A0A445CK93_ARAHY</name>
<evidence type="ECO:0000313" key="2">
    <source>
        <dbReference type="EMBL" id="RYR51355.1"/>
    </source>
</evidence>
<protein>
    <recommendedName>
        <fullName evidence="4">Ubiquitin-like protease family profile domain-containing protein</fullName>
    </recommendedName>
</protein>
<dbReference type="InterPro" id="IPR038765">
    <property type="entry name" value="Papain-like_cys_pep_sf"/>
</dbReference>
<keyword evidence="3" id="KW-1185">Reference proteome</keyword>
<dbReference type="SUPFAM" id="SSF54001">
    <property type="entry name" value="Cysteine proteinases"/>
    <property type="match status" value="1"/>
</dbReference>